<accession>A0A5B8A2D8</accession>
<protein>
    <submittedName>
        <fullName evidence="2">Uncharacterized protein</fullName>
    </submittedName>
</protein>
<name>A0A5B8A2D8_9BACT</name>
<dbReference type="Proteomes" id="UP000305398">
    <property type="component" value="Chromosome"/>
</dbReference>
<dbReference type="AlphaFoldDB" id="A0A5B8A2D8"/>
<keyword evidence="3" id="KW-1185">Reference proteome</keyword>
<evidence type="ECO:0000313" key="3">
    <source>
        <dbReference type="Proteomes" id="UP000305398"/>
    </source>
</evidence>
<gene>
    <name evidence="2" type="ORF">FHG12_12300</name>
</gene>
<dbReference type="KEGG" id="hyj:FHG12_12300"/>
<dbReference type="EMBL" id="CP040896">
    <property type="protein sequence ID" value="QDA60836.1"/>
    <property type="molecule type" value="Genomic_DNA"/>
</dbReference>
<proteinExistence type="predicted"/>
<keyword evidence="1" id="KW-0812">Transmembrane</keyword>
<keyword evidence="1" id="KW-1133">Transmembrane helix</keyword>
<evidence type="ECO:0000313" key="2">
    <source>
        <dbReference type="EMBL" id="QDA60836.1"/>
    </source>
</evidence>
<sequence length="67" mass="7470">MNFLDSAFRNPTKKTVILMAAVWLLGVGLLGFATEGFSQSNVGIYFMIFFGLTAVVRTFGRYQKAKQ</sequence>
<keyword evidence="1" id="KW-0472">Membrane</keyword>
<organism evidence="2 3">
    <name type="scientific">Hymenobacter jejuensis</name>
    <dbReference type="NCBI Taxonomy" id="2502781"/>
    <lineage>
        <taxon>Bacteria</taxon>
        <taxon>Pseudomonadati</taxon>
        <taxon>Bacteroidota</taxon>
        <taxon>Cytophagia</taxon>
        <taxon>Cytophagales</taxon>
        <taxon>Hymenobacteraceae</taxon>
        <taxon>Hymenobacter</taxon>
    </lineage>
</organism>
<dbReference type="RefSeq" id="WP_139516010.1">
    <property type="nucleotide sequence ID" value="NZ_CP040896.1"/>
</dbReference>
<feature type="transmembrane region" description="Helical" evidence="1">
    <location>
        <begin position="42"/>
        <end position="60"/>
    </location>
</feature>
<feature type="transmembrane region" description="Helical" evidence="1">
    <location>
        <begin position="16"/>
        <end position="36"/>
    </location>
</feature>
<reference evidence="2 3" key="1">
    <citation type="submission" date="2019-06" db="EMBL/GenBank/DDBJ databases">
        <authorList>
            <person name="Srinivasan S."/>
        </authorList>
    </citation>
    <scope>NUCLEOTIDE SEQUENCE [LARGE SCALE GENOMIC DNA]</scope>
    <source>
        <strain evidence="2 3">17J68-5</strain>
    </source>
</reference>
<evidence type="ECO:0000256" key="1">
    <source>
        <dbReference type="SAM" id="Phobius"/>
    </source>
</evidence>